<evidence type="ECO:0000256" key="3">
    <source>
        <dbReference type="ARBA" id="ARBA00023224"/>
    </source>
</evidence>
<dbReference type="Pfam" id="PF12729">
    <property type="entry name" value="4HB_MCP_1"/>
    <property type="match status" value="1"/>
</dbReference>
<dbReference type="PROSITE" id="PS50885">
    <property type="entry name" value="HAMP"/>
    <property type="match status" value="1"/>
</dbReference>
<dbReference type="CDD" id="cd06225">
    <property type="entry name" value="HAMP"/>
    <property type="match status" value="1"/>
</dbReference>
<comment type="similarity">
    <text evidence="4">Belongs to the methyl-accepting chemotaxis (MCP) protein family.</text>
</comment>
<evidence type="ECO:0000259" key="10">
    <source>
        <dbReference type="PROSITE" id="PS50192"/>
    </source>
</evidence>
<dbReference type="Gene3D" id="1.10.287.950">
    <property type="entry name" value="Methyl-accepting chemotaxis protein"/>
    <property type="match status" value="1"/>
</dbReference>
<dbReference type="Gene3D" id="6.10.340.10">
    <property type="match status" value="1"/>
</dbReference>
<dbReference type="OrthoDB" id="7293398at2"/>
<proteinExistence type="inferred from homology"/>
<accession>A0A845MGY3</accession>
<evidence type="ECO:0000256" key="8">
    <source>
        <dbReference type="SAM" id="Phobius"/>
    </source>
</evidence>
<keyword evidence="8" id="KW-1133">Transmembrane helix</keyword>
<dbReference type="PANTHER" id="PTHR32089">
    <property type="entry name" value="METHYL-ACCEPTING CHEMOTAXIS PROTEIN MCPB"/>
    <property type="match status" value="1"/>
</dbReference>
<comment type="subcellular location">
    <subcellularLocation>
        <location evidence="1">Cell inner membrane</location>
        <topology evidence="1">Multi-pass membrane protein</topology>
    </subcellularLocation>
</comment>
<dbReference type="Proteomes" id="UP000445696">
    <property type="component" value="Unassembled WGS sequence"/>
</dbReference>
<evidence type="ECO:0000259" key="9">
    <source>
        <dbReference type="PROSITE" id="PS50111"/>
    </source>
</evidence>
<evidence type="ECO:0000256" key="6">
    <source>
        <dbReference type="SAM" id="Coils"/>
    </source>
</evidence>
<dbReference type="RefSeq" id="WP_161339358.1">
    <property type="nucleotide sequence ID" value="NZ_JBHSDG010000004.1"/>
</dbReference>
<evidence type="ECO:0000259" key="11">
    <source>
        <dbReference type="PROSITE" id="PS50885"/>
    </source>
</evidence>
<evidence type="ECO:0000256" key="1">
    <source>
        <dbReference type="ARBA" id="ARBA00004429"/>
    </source>
</evidence>
<dbReference type="PROSITE" id="PS50192">
    <property type="entry name" value="T_SNARE"/>
    <property type="match status" value="1"/>
</dbReference>
<sequence length="593" mass="63360">MSVQNLKISTKLFIAPMIFVASLIVLGVVAYVGLKDTQSTMVDLHKQDTQKIGAALRFQRDLQAFNGGLFRLISETTAGVDEEKLAKERETDLATLAKLTDAFNGAVENGRFTEAELEILTKAQKELKSYSVAAAEVIEMTELDTSTSVIMMVDTDQQFRTMYKTLDEMTALWSAAGEASMAHAVSTVDNTVITFIIIAAIALAISGAVSYATMRMITRPIGGITQVMAKLAEGDNTVEIDAQDRKDEIGEMARAVQVFKDNALERQRLEADAKRAAEERAEHERLELERNAKREADERAREQAENAAKQARAEKISNLIMTFEGRVQEVMETVIRAVRELQDTANSMTATAGMSQELAEAVAMASGEASANVQTVASAAEELTSSINEISRQVQQANNVSEQAVTEAANSTSSVSRLAETAKKISDVVNMINDIAGQTNLLALNATIEAARAGEAGKGFAVVASEVKSLATQTARATEEIGGQINDMQTATEEAVSAIGNIDGVINTIRESTVSISSAIEEQSAATNEISRNVQEASGGTTQVSAKIGEVSAKAGETGAAASQVLAASTRLEELSGNLRSDIETFLKEVRAA</sequence>
<dbReference type="InterPro" id="IPR003660">
    <property type="entry name" value="HAMP_dom"/>
</dbReference>
<name>A0A845MGY3_9PROT</name>
<gene>
    <name evidence="12" type="ORF">GQF03_11215</name>
</gene>
<protein>
    <submittedName>
        <fullName evidence="12">HAMP domain-containing protein</fullName>
    </submittedName>
</protein>
<dbReference type="SMART" id="SM00283">
    <property type="entry name" value="MA"/>
    <property type="match status" value="1"/>
</dbReference>
<keyword evidence="8" id="KW-0472">Membrane</keyword>
<evidence type="ECO:0000313" key="12">
    <source>
        <dbReference type="EMBL" id="MZR22902.1"/>
    </source>
</evidence>
<dbReference type="GO" id="GO:0005886">
    <property type="term" value="C:plasma membrane"/>
    <property type="evidence" value="ECO:0007669"/>
    <property type="project" value="UniProtKB-SubCell"/>
</dbReference>
<feature type="domain" description="T-SNARE coiled-coil homology" evidence="10">
    <location>
        <begin position="489"/>
        <end position="551"/>
    </location>
</feature>
<dbReference type="InterPro" id="IPR000727">
    <property type="entry name" value="T_SNARE_dom"/>
</dbReference>
<feature type="domain" description="Methyl-accepting transducer" evidence="9">
    <location>
        <begin position="330"/>
        <end position="573"/>
    </location>
</feature>
<dbReference type="Pfam" id="PF00015">
    <property type="entry name" value="MCPsignal"/>
    <property type="match status" value="1"/>
</dbReference>
<dbReference type="PROSITE" id="PS50111">
    <property type="entry name" value="CHEMOTAXIS_TRANSDUC_2"/>
    <property type="match status" value="1"/>
</dbReference>
<dbReference type="GO" id="GO:0007165">
    <property type="term" value="P:signal transduction"/>
    <property type="evidence" value="ECO:0007669"/>
    <property type="project" value="UniProtKB-KW"/>
</dbReference>
<keyword evidence="3 5" id="KW-0807">Transducer</keyword>
<evidence type="ECO:0000256" key="5">
    <source>
        <dbReference type="PROSITE-ProRule" id="PRU00284"/>
    </source>
</evidence>
<keyword evidence="2" id="KW-0997">Cell inner membrane</keyword>
<organism evidence="12 13">
    <name type="scientific">Sneathiella chungangensis</name>
    <dbReference type="NCBI Taxonomy" id="1418234"/>
    <lineage>
        <taxon>Bacteria</taxon>
        <taxon>Pseudomonadati</taxon>
        <taxon>Pseudomonadota</taxon>
        <taxon>Alphaproteobacteria</taxon>
        <taxon>Sneathiellales</taxon>
        <taxon>Sneathiellaceae</taxon>
        <taxon>Sneathiella</taxon>
    </lineage>
</organism>
<dbReference type="SUPFAM" id="SSF58104">
    <property type="entry name" value="Methyl-accepting chemotaxis protein (MCP) signaling domain"/>
    <property type="match status" value="1"/>
</dbReference>
<dbReference type="Pfam" id="PF00672">
    <property type="entry name" value="HAMP"/>
    <property type="match status" value="1"/>
</dbReference>
<evidence type="ECO:0000313" key="13">
    <source>
        <dbReference type="Proteomes" id="UP000445696"/>
    </source>
</evidence>
<dbReference type="InterPro" id="IPR004089">
    <property type="entry name" value="MCPsignal_dom"/>
</dbReference>
<feature type="coiled-coil region" evidence="6">
    <location>
        <begin position="380"/>
        <end position="407"/>
    </location>
</feature>
<comment type="caution">
    <text evidence="12">The sequence shown here is derived from an EMBL/GenBank/DDBJ whole genome shotgun (WGS) entry which is preliminary data.</text>
</comment>
<dbReference type="PANTHER" id="PTHR32089:SF112">
    <property type="entry name" value="LYSOZYME-LIKE PROTEIN-RELATED"/>
    <property type="match status" value="1"/>
</dbReference>
<feature type="transmembrane region" description="Helical" evidence="8">
    <location>
        <begin position="192"/>
        <end position="212"/>
    </location>
</feature>
<keyword evidence="13" id="KW-1185">Reference proteome</keyword>
<keyword evidence="6" id="KW-0175">Coiled coil</keyword>
<reference evidence="12 13" key="1">
    <citation type="journal article" date="2014" name="Int. J. Syst. Evol. Microbiol.">
        <title>Sneathiella chungangensis sp. nov., isolated from a marine sand, and emended description of the genus Sneathiella.</title>
        <authorList>
            <person name="Siamphan C."/>
            <person name="Kim H."/>
            <person name="Lee J.S."/>
            <person name="Kim W."/>
        </authorList>
    </citation>
    <scope>NUCLEOTIDE SEQUENCE [LARGE SCALE GENOMIC DNA]</scope>
    <source>
        <strain evidence="12 13">KCTC 32476</strain>
    </source>
</reference>
<feature type="region of interest" description="Disordered" evidence="7">
    <location>
        <begin position="275"/>
        <end position="311"/>
    </location>
</feature>
<evidence type="ECO:0000256" key="4">
    <source>
        <dbReference type="ARBA" id="ARBA00029447"/>
    </source>
</evidence>
<evidence type="ECO:0000256" key="7">
    <source>
        <dbReference type="SAM" id="MobiDB-lite"/>
    </source>
</evidence>
<keyword evidence="2" id="KW-1003">Cell membrane</keyword>
<feature type="transmembrane region" description="Helical" evidence="8">
    <location>
        <begin position="12"/>
        <end position="34"/>
    </location>
</feature>
<evidence type="ECO:0000256" key="2">
    <source>
        <dbReference type="ARBA" id="ARBA00022519"/>
    </source>
</evidence>
<feature type="compositionally biased region" description="Basic and acidic residues" evidence="7">
    <location>
        <begin position="275"/>
        <end position="304"/>
    </location>
</feature>
<dbReference type="InterPro" id="IPR024478">
    <property type="entry name" value="HlyB_4HB_MCP"/>
</dbReference>
<dbReference type="AlphaFoldDB" id="A0A845MGY3"/>
<dbReference type="SMART" id="SM00304">
    <property type="entry name" value="HAMP"/>
    <property type="match status" value="2"/>
</dbReference>
<feature type="domain" description="HAMP" evidence="11">
    <location>
        <begin position="215"/>
        <end position="268"/>
    </location>
</feature>
<dbReference type="EMBL" id="WTVA01000004">
    <property type="protein sequence ID" value="MZR22902.1"/>
    <property type="molecule type" value="Genomic_DNA"/>
</dbReference>
<keyword evidence="8" id="KW-0812">Transmembrane</keyword>